<protein>
    <submittedName>
        <fullName evidence="2">Uncharacterized protein</fullName>
    </submittedName>
</protein>
<organism evidence="2 3">
    <name type="scientific">Caerostris extrusa</name>
    <name type="common">Bark spider</name>
    <name type="synonym">Caerostris bankana</name>
    <dbReference type="NCBI Taxonomy" id="172846"/>
    <lineage>
        <taxon>Eukaryota</taxon>
        <taxon>Metazoa</taxon>
        <taxon>Ecdysozoa</taxon>
        <taxon>Arthropoda</taxon>
        <taxon>Chelicerata</taxon>
        <taxon>Arachnida</taxon>
        <taxon>Araneae</taxon>
        <taxon>Araneomorphae</taxon>
        <taxon>Entelegynae</taxon>
        <taxon>Araneoidea</taxon>
        <taxon>Araneidae</taxon>
        <taxon>Caerostris</taxon>
    </lineage>
</organism>
<evidence type="ECO:0000313" key="2">
    <source>
        <dbReference type="EMBL" id="GIX77316.1"/>
    </source>
</evidence>
<dbReference type="EMBL" id="BPLR01002739">
    <property type="protein sequence ID" value="GIX77316.1"/>
    <property type="molecule type" value="Genomic_DNA"/>
</dbReference>
<name>A0AAV4MZF6_CAEEX</name>
<reference evidence="2 3" key="1">
    <citation type="submission" date="2021-06" db="EMBL/GenBank/DDBJ databases">
        <title>Caerostris extrusa draft genome.</title>
        <authorList>
            <person name="Kono N."/>
            <person name="Arakawa K."/>
        </authorList>
    </citation>
    <scope>NUCLEOTIDE SEQUENCE [LARGE SCALE GENOMIC DNA]</scope>
</reference>
<feature type="compositionally biased region" description="Polar residues" evidence="1">
    <location>
        <begin position="15"/>
        <end position="37"/>
    </location>
</feature>
<dbReference type="Proteomes" id="UP001054945">
    <property type="component" value="Unassembled WGS sequence"/>
</dbReference>
<evidence type="ECO:0000256" key="1">
    <source>
        <dbReference type="SAM" id="MobiDB-lite"/>
    </source>
</evidence>
<evidence type="ECO:0000313" key="3">
    <source>
        <dbReference type="Proteomes" id="UP001054945"/>
    </source>
</evidence>
<comment type="caution">
    <text evidence="2">The sequence shown here is derived from an EMBL/GenBank/DDBJ whole genome shotgun (WGS) entry which is preliminary data.</text>
</comment>
<sequence length="104" mass="12023">MQLGDHLTRKKAAHDSQSGQSRQMHNRSQASNLSWRRQNLFIKKSPPPPLHFRLSSIPNCSGPLKISLRKGKPFVNLSLMENVTRFQVMTNQKFPFHLFTLKLL</sequence>
<proteinExistence type="predicted"/>
<keyword evidence="3" id="KW-1185">Reference proteome</keyword>
<feature type="region of interest" description="Disordered" evidence="1">
    <location>
        <begin position="1"/>
        <end position="47"/>
    </location>
</feature>
<accession>A0AAV4MZF6</accession>
<gene>
    <name evidence="2" type="ORF">CEXT_624131</name>
</gene>
<dbReference type="AlphaFoldDB" id="A0AAV4MZF6"/>